<dbReference type="RefSeq" id="WP_045249580.1">
    <property type="nucleotide sequence ID" value="NZ_JYIT01000061.1"/>
</dbReference>
<accession>A0A0F0L0Z5</accession>
<name>A0A0F0L0Z5_9MICO</name>
<dbReference type="AlphaFoldDB" id="A0A0F0L0Z5"/>
<sequence>MTLTVDRLAAVRPALDAVRRLWWLCAAVSLIALAVAAVLAIVDPAEVNWVVWLRGSVVAVASLVFVVVTRAASRGSRRAFTRMRWISIIAPIGIGLIIISPDSGYPLWMKIEQGAIGILIVAIAVLLNRGSTRAAFPKQG</sequence>
<keyword evidence="1" id="KW-0812">Transmembrane</keyword>
<organism evidence="2 3">
    <name type="scientific">Microbacterium azadirachtae</name>
    <dbReference type="NCBI Taxonomy" id="582680"/>
    <lineage>
        <taxon>Bacteria</taxon>
        <taxon>Bacillati</taxon>
        <taxon>Actinomycetota</taxon>
        <taxon>Actinomycetes</taxon>
        <taxon>Micrococcales</taxon>
        <taxon>Microbacteriaceae</taxon>
        <taxon>Microbacterium</taxon>
    </lineage>
</organism>
<protein>
    <recommendedName>
        <fullName evidence="4">Integral membrane protein</fullName>
    </recommendedName>
</protein>
<reference evidence="2 3" key="1">
    <citation type="submission" date="2015-02" db="EMBL/GenBank/DDBJ databases">
        <title>Draft genome sequences of ten Microbacterium spp. with emphasis on heavy metal contaminated environments.</title>
        <authorList>
            <person name="Corretto E."/>
        </authorList>
    </citation>
    <scope>NUCLEOTIDE SEQUENCE [LARGE SCALE GENOMIC DNA]</scope>
    <source>
        <strain evidence="2 3">DSM 23848</strain>
    </source>
</reference>
<feature type="transmembrane region" description="Helical" evidence="1">
    <location>
        <begin position="49"/>
        <end position="71"/>
    </location>
</feature>
<keyword evidence="3" id="KW-1185">Reference proteome</keyword>
<dbReference type="Proteomes" id="UP000033448">
    <property type="component" value="Unassembled WGS sequence"/>
</dbReference>
<keyword evidence="1" id="KW-1133">Transmembrane helix</keyword>
<evidence type="ECO:0008006" key="4">
    <source>
        <dbReference type="Google" id="ProtNLM"/>
    </source>
</evidence>
<feature type="transmembrane region" description="Helical" evidence="1">
    <location>
        <begin position="107"/>
        <end position="127"/>
    </location>
</feature>
<dbReference type="EMBL" id="JYIT01000061">
    <property type="protein sequence ID" value="KJL26797.1"/>
    <property type="molecule type" value="Genomic_DNA"/>
</dbReference>
<evidence type="ECO:0000313" key="3">
    <source>
        <dbReference type="Proteomes" id="UP000033448"/>
    </source>
</evidence>
<evidence type="ECO:0000256" key="1">
    <source>
        <dbReference type="SAM" id="Phobius"/>
    </source>
</evidence>
<dbReference type="PATRIC" id="fig|582680.7.peg.881"/>
<evidence type="ECO:0000313" key="2">
    <source>
        <dbReference type="EMBL" id="KJL26797.1"/>
    </source>
</evidence>
<proteinExistence type="predicted"/>
<comment type="caution">
    <text evidence="2">The sequence shown here is derived from an EMBL/GenBank/DDBJ whole genome shotgun (WGS) entry which is preliminary data.</text>
</comment>
<gene>
    <name evidence="2" type="ORF">RL72_00853</name>
</gene>
<feature type="transmembrane region" description="Helical" evidence="1">
    <location>
        <begin position="21"/>
        <end position="43"/>
    </location>
</feature>
<keyword evidence="1" id="KW-0472">Membrane</keyword>
<feature type="transmembrane region" description="Helical" evidence="1">
    <location>
        <begin position="83"/>
        <end position="101"/>
    </location>
</feature>